<gene>
    <name evidence="2" type="ORF">H8S62_14490</name>
</gene>
<keyword evidence="3" id="KW-1185">Reference proteome</keyword>
<reference evidence="2" key="1">
    <citation type="submission" date="2020-08" db="EMBL/GenBank/DDBJ databases">
        <title>Genome public.</title>
        <authorList>
            <person name="Liu C."/>
            <person name="Sun Q."/>
        </authorList>
    </citation>
    <scope>NUCLEOTIDE SEQUENCE</scope>
    <source>
        <strain evidence="2">NSJ-52</strain>
    </source>
</reference>
<sequence>MYHTEEKYPLSKRDVRPEAAERAIILMCMIASMFIGMSLLTPNPRSLLLNALLPLVLCILFVLRKRPVFGILYTALFFAVRLYVLFFVRPSRVGWIVLIAVGGFYIYTDMQAVRLWKYRHQTS</sequence>
<dbReference type="Proteomes" id="UP000607645">
    <property type="component" value="Unassembled WGS sequence"/>
</dbReference>
<keyword evidence="1" id="KW-1133">Transmembrane helix</keyword>
<feature type="transmembrane region" description="Helical" evidence="1">
    <location>
        <begin position="70"/>
        <end position="88"/>
    </location>
</feature>
<keyword evidence="1" id="KW-0472">Membrane</keyword>
<feature type="transmembrane region" description="Helical" evidence="1">
    <location>
        <begin position="46"/>
        <end position="63"/>
    </location>
</feature>
<feature type="transmembrane region" description="Helical" evidence="1">
    <location>
        <begin position="94"/>
        <end position="116"/>
    </location>
</feature>
<dbReference type="RefSeq" id="WP_155149817.1">
    <property type="nucleotide sequence ID" value="NZ_JACOPQ010000013.1"/>
</dbReference>
<accession>A0A8J6JLH5</accession>
<feature type="transmembrane region" description="Helical" evidence="1">
    <location>
        <begin position="20"/>
        <end position="40"/>
    </location>
</feature>
<proteinExistence type="predicted"/>
<evidence type="ECO:0000313" key="2">
    <source>
        <dbReference type="EMBL" id="MBC5738218.1"/>
    </source>
</evidence>
<dbReference type="EMBL" id="JACOPQ010000013">
    <property type="protein sequence ID" value="MBC5738218.1"/>
    <property type="molecule type" value="Genomic_DNA"/>
</dbReference>
<name>A0A8J6JLH5_9FIRM</name>
<dbReference type="AlphaFoldDB" id="A0A8J6JLH5"/>
<evidence type="ECO:0000313" key="3">
    <source>
        <dbReference type="Proteomes" id="UP000607645"/>
    </source>
</evidence>
<comment type="caution">
    <text evidence="2">The sequence shown here is derived from an EMBL/GenBank/DDBJ whole genome shotgun (WGS) entry which is preliminary data.</text>
</comment>
<organism evidence="2 3">
    <name type="scientific">Lawsonibacter faecis</name>
    <dbReference type="NCBI Taxonomy" id="2763052"/>
    <lineage>
        <taxon>Bacteria</taxon>
        <taxon>Bacillati</taxon>
        <taxon>Bacillota</taxon>
        <taxon>Clostridia</taxon>
        <taxon>Eubacteriales</taxon>
        <taxon>Oscillospiraceae</taxon>
        <taxon>Lawsonibacter</taxon>
    </lineage>
</organism>
<protein>
    <submittedName>
        <fullName evidence="2">Uncharacterized protein</fullName>
    </submittedName>
</protein>
<keyword evidence="1" id="KW-0812">Transmembrane</keyword>
<evidence type="ECO:0000256" key="1">
    <source>
        <dbReference type="SAM" id="Phobius"/>
    </source>
</evidence>